<dbReference type="KEGG" id="tcb:TCARB_1086"/>
<dbReference type="Proteomes" id="UP000266720">
    <property type="component" value="Chromosome"/>
</dbReference>
<dbReference type="RefSeq" id="WP_020961711.1">
    <property type="nucleotide sequence ID" value="NZ_CP007493.1"/>
</dbReference>
<dbReference type="AlphaFoldDB" id="A0A3G1A990"/>
<dbReference type="STRING" id="697581.TCARB_1086"/>
<gene>
    <name evidence="1" type="ORF">TCARB_1086</name>
</gene>
<dbReference type="GeneID" id="25406501"/>
<proteinExistence type="predicted"/>
<evidence type="ECO:0000313" key="2">
    <source>
        <dbReference type="Proteomes" id="UP000266720"/>
    </source>
</evidence>
<name>A0A3G1A990_9CREN</name>
<accession>A0A3G1A990</accession>
<sequence>MFSELGVARNRLRLAWMLRERGVYVRLHAYEYLLGYRGRILGVLLLEPSRGSASLFLRGEGEDAERLAEIVGDVLGRLDPGLRLSVVRVGSG</sequence>
<dbReference type="EMBL" id="CP007493">
    <property type="protein sequence ID" value="AJB42134.1"/>
    <property type="molecule type" value="Genomic_DNA"/>
</dbReference>
<evidence type="ECO:0000313" key="1">
    <source>
        <dbReference type="EMBL" id="AJB42134.1"/>
    </source>
</evidence>
<reference evidence="2" key="1">
    <citation type="book" date="2010" name="EXTREMOPHILES" publisher="0:0-0">
        <title>Complete genome sequences of ten hyperthermophilic archaea reveal their metabolic capabilities and possible ecological roles.</title>
        <editorList>
            <person name="?"/>
        </editorList>
        <authorList>
            <person name="Ravin N.V."/>
            <person name="Mardanov A.V."/>
            <person name="Bonch-Osmolovskaya E.A."/>
            <person name="Skryabin K.G."/>
        </authorList>
    </citation>
    <scope>NUCLEOTIDE SEQUENCE [LARGE SCALE GENOMIC DNA]</scope>
    <source>
        <strain evidence="2">1505</strain>
    </source>
</reference>
<organism evidence="1 2">
    <name type="scientific">Thermofilum adornatum 1505</name>
    <dbReference type="NCBI Taxonomy" id="697581"/>
    <lineage>
        <taxon>Archaea</taxon>
        <taxon>Thermoproteota</taxon>
        <taxon>Thermoprotei</taxon>
        <taxon>Thermofilales</taxon>
        <taxon>Thermofilaceae</taxon>
        <taxon>Thermofilum</taxon>
    </lineage>
</organism>
<dbReference type="GeneID" id="16572663"/>
<protein>
    <submittedName>
        <fullName evidence="1">Uncharacterized protein</fullName>
    </submittedName>
</protein>